<protein>
    <recommendedName>
        <fullName evidence="1">Telomerase reverse transcriptase</fullName>
        <ecNumber evidence="1">2.7.7.49</ecNumber>
    </recommendedName>
    <alternativeName>
        <fullName evidence="1">Telomerase catalytic subunit</fullName>
    </alternativeName>
</protein>
<dbReference type="InterPro" id="IPR000477">
    <property type="entry name" value="RT_dom"/>
</dbReference>
<comment type="catalytic activity">
    <reaction evidence="1">
        <text>DNA(n) + a 2'-deoxyribonucleoside 5'-triphosphate = DNA(n+1) + diphosphate</text>
        <dbReference type="Rhea" id="RHEA:22508"/>
        <dbReference type="Rhea" id="RHEA-COMP:17339"/>
        <dbReference type="Rhea" id="RHEA-COMP:17340"/>
        <dbReference type="ChEBI" id="CHEBI:33019"/>
        <dbReference type="ChEBI" id="CHEBI:61560"/>
        <dbReference type="ChEBI" id="CHEBI:173112"/>
        <dbReference type="EC" id="2.7.7.49"/>
    </reaction>
</comment>
<keyword evidence="1" id="KW-0779">Telomere</keyword>
<proteinExistence type="inferred from homology"/>
<dbReference type="AlphaFoldDB" id="A0A183IZP8"/>
<feature type="domain" description="Reverse transcriptase" evidence="2">
    <location>
        <begin position="1"/>
        <end position="397"/>
    </location>
</feature>
<dbReference type="Pfam" id="PF00078">
    <property type="entry name" value="RVT_1"/>
    <property type="match status" value="1"/>
</dbReference>
<accession>A0A183IZP8</accession>
<evidence type="ECO:0000313" key="3">
    <source>
        <dbReference type="EMBL" id="VDP21164.1"/>
    </source>
</evidence>
<evidence type="ECO:0000313" key="4">
    <source>
        <dbReference type="Proteomes" id="UP000270296"/>
    </source>
</evidence>
<dbReference type="PROSITE" id="PS50878">
    <property type="entry name" value="RT_POL"/>
    <property type="match status" value="1"/>
</dbReference>
<keyword evidence="1" id="KW-0460">Magnesium</keyword>
<keyword evidence="1" id="KW-0695">RNA-directed DNA polymerase</keyword>
<dbReference type="GO" id="GO:0042162">
    <property type="term" value="F:telomeric DNA binding"/>
    <property type="evidence" value="ECO:0007669"/>
    <property type="project" value="TreeGrafter"/>
</dbReference>
<dbReference type="SUPFAM" id="SSF56672">
    <property type="entry name" value="DNA/RNA polymerases"/>
    <property type="match status" value="1"/>
</dbReference>
<gene>
    <name evidence="3" type="ORF">SBAD_LOCUS9096</name>
</gene>
<comment type="subcellular location">
    <subcellularLocation>
        <location evidence="1">Nucleus</location>
    </subcellularLocation>
    <subcellularLocation>
        <location evidence="1">Chromosome</location>
        <location evidence="1">Telomere</location>
    </subcellularLocation>
</comment>
<evidence type="ECO:0000313" key="5">
    <source>
        <dbReference type="WBParaSite" id="SBAD_0000942301-mRNA-1"/>
    </source>
</evidence>
<reference evidence="5" key="1">
    <citation type="submission" date="2016-06" db="UniProtKB">
        <authorList>
            <consortium name="WormBaseParasite"/>
        </authorList>
    </citation>
    <scope>IDENTIFICATION</scope>
</reference>
<reference evidence="3 4" key="2">
    <citation type="submission" date="2018-11" db="EMBL/GenBank/DDBJ databases">
        <authorList>
            <consortium name="Pathogen Informatics"/>
        </authorList>
    </citation>
    <scope>NUCLEOTIDE SEQUENCE [LARGE SCALE GENOMIC DNA]</scope>
</reference>
<comment type="similarity">
    <text evidence="1">Belongs to the reverse transcriptase family. Telomerase subfamily.</text>
</comment>
<name>A0A183IZP8_9BILA</name>
<dbReference type="InterPro" id="IPR003545">
    <property type="entry name" value="Telomerase_RT"/>
</dbReference>
<dbReference type="GO" id="GO:0046872">
    <property type="term" value="F:metal ion binding"/>
    <property type="evidence" value="ECO:0007669"/>
    <property type="project" value="UniProtKB-KW"/>
</dbReference>
<keyword evidence="1" id="KW-0808">Transferase</keyword>
<dbReference type="GO" id="GO:0007004">
    <property type="term" value="P:telomere maintenance via telomerase"/>
    <property type="evidence" value="ECO:0007669"/>
    <property type="project" value="TreeGrafter"/>
</dbReference>
<organism evidence="5">
    <name type="scientific">Soboliphyme baturini</name>
    <dbReference type="NCBI Taxonomy" id="241478"/>
    <lineage>
        <taxon>Eukaryota</taxon>
        <taxon>Metazoa</taxon>
        <taxon>Ecdysozoa</taxon>
        <taxon>Nematoda</taxon>
        <taxon>Enoplea</taxon>
        <taxon>Dorylaimia</taxon>
        <taxon>Dioctophymatida</taxon>
        <taxon>Dioctophymatoidea</taxon>
        <taxon>Soboliphymatidae</taxon>
        <taxon>Soboliphyme</taxon>
    </lineage>
</organism>
<keyword evidence="4" id="KW-1185">Reference proteome</keyword>
<dbReference type="PANTHER" id="PTHR12066">
    <property type="entry name" value="TELOMERASE REVERSE TRANSCRIPTASE"/>
    <property type="match status" value="1"/>
</dbReference>
<dbReference type="OrthoDB" id="289721at2759"/>
<dbReference type="GO" id="GO:0000781">
    <property type="term" value="C:chromosome, telomeric region"/>
    <property type="evidence" value="ECO:0007669"/>
    <property type="project" value="UniProtKB-SubCell"/>
</dbReference>
<dbReference type="Gene3D" id="3.30.70.2630">
    <property type="match status" value="1"/>
</dbReference>
<dbReference type="PANTHER" id="PTHR12066:SF0">
    <property type="entry name" value="TELOMERASE REVERSE TRANSCRIPTASE"/>
    <property type="match status" value="1"/>
</dbReference>
<dbReference type="InterPro" id="IPR043502">
    <property type="entry name" value="DNA/RNA_pol_sf"/>
</dbReference>
<keyword evidence="1" id="KW-0479">Metal-binding</keyword>
<dbReference type="EMBL" id="UZAM01012312">
    <property type="protein sequence ID" value="VDP21164.1"/>
    <property type="molecule type" value="Genomic_DNA"/>
</dbReference>
<dbReference type="GO" id="GO:0000333">
    <property type="term" value="C:telomerase catalytic core complex"/>
    <property type="evidence" value="ECO:0007669"/>
    <property type="project" value="TreeGrafter"/>
</dbReference>
<dbReference type="EC" id="2.7.7.49" evidence="1"/>
<comment type="function">
    <text evidence="1">Telomerase is a ribonucleoprotein enzyme essential for the replication of chromosome termini in most eukaryotes. It elongates telomeres. It is a reverse transcriptase that adds simple sequence repeats to chromosome ends by copying a template sequence within the RNA component of the enzyme.</text>
</comment>
<dbReference type="CDD" id="cd01648">
    <property type="entry name" value="TERT"/>
    <property type="match status" value="1"/>
</dbReference>
<dbReference type="GO" id="GO:0003720">
    <property type="term" value="F:telomerase activity"/>
    <property type="evidence" value="ECO:0007669"/>
    <property type="project" value="InterPro"/>
</dbReference>
<evidence type="ECO:0000259" key="2">
    <source>
        <dbReference type="PROSITE" id="PS50878"/>
    </source>
</evidence>
<sequence>MPLPESLMTVVEDFVLCSKVNRFLDSEPRPFRRTFADVRERCMSLKGMLSLVELHYRSFGYEFCKENFLLDDRWARLYDQMGDDVLVHVLITFCVFARVGGETFVQLSGKPFRYQRIITESLRDGRIRPVSTGDIKATRLMYCEATAEKLYMYNPALYGVKQGDPASVEPLEAEIFGRRLRIDLPPRAYELLTEALMDSARSGDPTHMTLQEASNAASPHSYVLRTLHKVFRYLISAKLTGEYNRQTLSYRLASRFVTIGHFDVIKVSSCLKRFIFRHVLRFGPKLFLQRRGIAQGSAISYFLSDLYLEKMTEQCMDFVEISDLFIRSADDMFYVTSSASRCQRYLQMVIDGVPEFGCQFNVDKTATNCLATDKALERGDKIALRNVQTFSWFGLTFDVNSFEVTVADEALLSCSFPPVSHSSVPQQMILQKFPVAVLSRFPAICFDPTLNDVKRLSANFKRLAIYTVVYVSYVKRRVGHRLTLDADFLASLTSYIVKSFYKHRYPRNSRLLSSRSLNATALSHGYLKNVLRSVLKIRFHP</sequence>
<keyword evidence="1" id="KW-0548">Nucleotidyltransferase</keyword>
<dbReference type="Proteomes" id="UP000270296">
    <property type="component" value="Unassembled WGS sequence"/>
</dbReference>
<keyword evidence="1" id="KW-0158">Chromosome</keyword>
<dbReference type="GO" id="GO:0070034">
    <property type="term" value="F:telomerase RNA binding"/>
    <property type="evidence" value="ECO:0007669"/>
    <property type="project" value="TreeGrafter"/>
</dbReference>
<keyword evidence="1" id="KW-0539">Nucleus</keyword>
<evidence type="ECO:0000256" key="1">
    <source>
        <dbReference type="RuleBase" id="RU365061"/>
    </source>
</evidence>
<dbReference type="WBParaSite" id="SBAD_0000942301-mRNA-1">
    <property type="protein sequence ID" value="SBAD_0000942301-mRNA-1"/>
    <property type="gene ID" value="SBAD_0000942301"/>
</dbReference>